<protein>
    <submittedName>
        <fullName evidence="3">Uncharacterized protein</fullName>
    </submittedName>
</protein>
<dbReference type="Proteomes" id="UP000235388">
    <property type="component" value="Unassembled WGS sequence"/>
</dbReference>
<feature type="region of interest" description="Disordered" evidence="1">
    <location>
        <begin position="76"/>
        <end position="110"/>
    </location>
</feature>
<sequence length="301" mass="33807">MQASKQSKQEKLARKLQPNQSIRSDQKKLSAQRHRPPLAPLPEPEAVEIEWFDCSKNSDSKNEDCLKMLLELINSPSPETRSNKRGLKTPQQDASIQESSAFDQTASGSTSTIDQSKRVIKLIEKSSSNYLKYKGNPNFLLGLNSTLKYLENLRLILIQLVGLVRDRRHDASNEQAGTLADPGCVGSKNAGLRDPPVLEPIENTLSEMTRDLQNIRFIVVFKHQQHLSVINLLATFVHEINLAFAELNSRNQSTTQQAIKLVAFPLSLNPPLLTTFNVRRLSCFAILDFTPGVERLNNFFS</sequence>
<dbReference type="AlphaFoldDB" id="A0A2N5W8V0"/>
<keyword evidence="4" id="KW-1185">Reference proteome</keyword>
<comment type="caution">
    <text evidence="3">The sequence shown here is derived from an EMBL/GenBank/DDBJ whole genome shotgun (WGS) entry which is preliminary data.</text>
</comment>
<feature type="region of interest" description="Disordered" evidence="1">
    <location>
        <begin position="1"/>
        <end position="46"/>
    </location>
</feature>
<dbReference type="EMBL" id="PGCJ01000002">
    <property type="protein sequence ID" value="PLW58638.1"/>
    <property type="molecule type" value="Genomic_DNA"/>
</dbReference>
<name>A0A2N5W8V0_9BASI</name>
<evidence type="ECO:0000313" key="3">
    <source>
        <dbReference type="EMBL" id="PLW58638.1"/>
    </source>
</evidence>
<dbReference type="EMBL" id="PGCI01000037">
    <property type="protein sequence ID" value="PLW46671.1"/>
    <property type="molecule type" value="Genomic_DNA"/>
</dbReference>
<gene>
    <name evidence="3" type="ORF">PCANC_00039</name>
    <name evidence="2" type="ORF">PCASD_03689</name>
</gene>
<accession>A0A2N5W8V0</accession>
<evidence type="ECO:0000313" key="5">
    <source>
        <dbReference type="Proteomes" id="UP000235392"/>
    </source>
</evidence>
<proteinExistence type="predicted"/>
<dbReference type="Proteomes" id="UP000235392">
    <property type="component" value="Unassembled WGS sequence"/>
</dbReference>
<feature type="compositionally biased region" description="Polar residues" evidence="1">
    <location>
        <begin position="89"/>
        <end position="110"/>
    </location>
</feature>
<evidence type="ECO:0000313" key="4">
    <source>
        <dbReference type="Proteomes" id="UP000235388"/>
    </source>
</evidence>
<organism evidence="3 4">
    <name type="scientific">Puccinia coronata f. sp. avenae</name>
    <dbReference type="NCBI Taxonomy" id="200324"/>
    <lineage>
        <taxon>Eukaryota</taxon>
        <taxon>Fungi</taxon>
        <taxon>Dikarya</taxon>
        <taxon>Basidiomycota</taxon>
        <taxon>Pucciniomycotina</taxon>
        <taxon>Pucciniomycetes</taxon>
        <taxon>Pucciniales</taxon>
        <taxon>Pucciniaceae</taxon>
        <taxon>Puccinia</taxon>
    </lineage>
</organism>
<evidence type="ECO:0000313" key="2">
    <source>
        <dbReference type="EMBL" id="PLW46671.1"/>
    </source>
</evidence>
<dbReference type="OrthoDB" id="2497116at2759"/>
<evidence type="ECO:0000256" key="1">
    <source>
        <dbReference type="SAM" id="MobiDB-lite"/>
    </source>
</evidence>
<reference evidence="4 5" key="1">
    <citation type="submission" date="2017-11" db="EMBL/GenBank/DDBJ databases">
        <title>De novo assembly and phasing of dikaryotic genomes from two isolates of Puccinia coronata f. sp. avenae, the causal agent of oat crown rust.</title>
        <authorList>
            <person name="Miller M.E."/>
            <person name="Zhang Y."/>
            <person name="Omidvar V."/>
            <person name="Sperschneider J."/>
            <person name="Schwessinger B."/>
            <person name="Raley C."/>
            <person name="Palmer J.M."/>
            <person name="Garnica D."/>
            <person name="Upadhyaya N."/>
            <person name="Rathjen J."/>
            <person name="Taylor J.M."/>
            <person name="Park R.F."/>
            <person name="Dodds P.N."/>
            <person name="Hirsch C.D."/>
            <person name="Kianian S.F."/>
            <person name="Figueroa M."/>
        </authorList>
    </citation>
    <scope>NUCLEOTIDE SEQUENCE [LARGE SCALE GENOMIC DNA]</scope>
    <source>
        <strain evidence="3">12NC29</strain>
        <strain evidence="2">12SD80</strain>
    </source>
</reference>